<keyword evidence="6" id="KW-1185">Reference proteome</keyword>
<keyword evidence="3 5" id="KW-0808">Transferase</keyword>
<evidence type="ECO:0000256" key="2">
    <source>
        <dbReference type="ARBA" id="ARBA00022676"/>
    </source>
</evidence>
<evidence type="ECO:0000256" key="3">
    <source>
        <dbReference type="ARBA" id="ARBA00022679"/>
    </source>
</evidence>
<keyword evidence="2" id="KW-0328">Glycosyltransferase</keyword>
<gene>
    <name evidence="5" type="ORF">AQ619_14635</name>
</gene>
<dbReference type="KEGG" id="chq:AQ619_14635"/>
<dbReference type="OrthoDB" id="529131at2"/>
<organism evidence="5 6">
    <name type="scientific">Caulobacter henricii</name>
    <dbReference type="NCBI Taxonomy" id="69395"/>
    <lineage>
        <taxon>Bacteria</taxon>
        <taxon>Pseudomonadati</taxon>
        <taxon>Pseudomonadota</taxon>
        <taxon>Alphaproteobacteria</taxon>
        <taxon>Caulobacterales</taxon>
        <taxon>Caulobacteraceae</taxon>
        <taxon>Caulobacter</taxon>
    </lineage>
</organism>
<dbReference type="PANTHER" id="PTHR12526:SF640">
    <property type="entry name" value="COLANIC ACID BIOSYNTHESIS GLYCOSYLTRANSFERASE WCAL-RELATED"/>
    <property type="match status" value="1"/>
</dbReference>
<protein>
    <submittedName>
        <fullName evidence="5">Glycosyl transferase family 1</fullName>
    </submittedName>
</protein>
<dbReference type="Proteomes" id="UP000056905">
    <property type="component" value="Chromosome"/>
</dbReference>
<proteinExistence type="inferred from homology"/>
<reference evidence="5 6" key="1">
    <citation type="submission" date="2015-10" db="EMBL/GenBank/DDBJ databases">
        <title>Conservation of the essential genome among Caulobacter and Brevundimonas species.</title>
        <authorList>
            <person name="Scott D."/>
            <person name="Ely B."/>
        </authorList>
    </citation>
    <scope>NUCLEOTIDE SEQUENCE [LARGE SCALE GENOMIC DNA]</scope>
    <source>
        <strain evidence="5 6">CB4</strain>
    </source>
</reference>
<dbReference type="Pfam" id="PF00534">
    <property type="entry name" value="Glycos_transf_1"/>
    <property type="match status" value="1"/>
</dbReference>
<comment type="similarity">
    <text evidence="1">Belongs to the glycosyltransferase group 1 family. Glycosyltransferase 4 subfamily.</text>
</comment>
<accession>A0A0N7JHV9</accession>
<sequence length="349" mass="36755">MTAILHAMLGKGLGGLERVFLDYQPILEAYAARQGGHCTGVVRRGGAIAAAEALRAPPLASMPAYTDWDPWTVGSARRLVAQTRPDLILSHGQRPARLFARLAPVGAVKAVCVHKPTFDVVDDTHYICVGRHLADLALARGVPSSRVHVVPNAVAEPTVQATPFAVPGAAVRIVAAGRLHPKKGFDVLIRAIGLLRARGLDVVCDIAGEGEERAHLQQLITAQDLGSVVRLIGWTPEVSSHLASGDLFAFPSHQEGFPLALLEAMAVALPVVSSAIDGPVEMVEEGVTGRLVPPGEPQALAEALADLIAQPALASGLGERAREAVLRDYGPASLARRLDAVVDRMLARA</sequence>
<dbReference type="RefSeq" id="WP_062149197.1">
    <property type="nucleotide sequence ID" value="NZ_CP013002.1"/>
</dbReference>
<feature type="domain" description="Glycosyl transferase family 1" evidence="4">
    <location>
        <begin position="173"/>
        <end position="323"/>
    </location>
</feature>
<evidence type="ECO:0000313" key="5">
    <source>
        <dbReference type="EMBL" id="ALL14482.1"/>
    </source>
</evidence>
<evidence type="ECO:0000256" key="1">
    <source>
        <dbReference type="ARBA" id="ARBA00009481"/>
    </source>
</evidence>
<evidence type="ECO:0000313" key="6">
    <source>
        <dbReference type="Proteomes" id="UP000056905"/>
    </source>
</evidence>
<dbReference type="SUPFAM" id="SSF53756">
    <property type="entry name" value="UDP-Glycosyltransferase/glycogen phosphorylase"/>
    <property type="match status" value="1"/>
</dbReference>
<dbReference type="GO" id="GO:0016757">
    <property type="term" value="F:glycosyltransferase activity"/>
    <property type="evidence" value="ECO:0007669"/>
    <property type="project" value="UniProtKB-KW"/>
</dbReference>
<dbReference type="InterPro" id="IPR001296">
    <property type="entry name" value="Glyco_trans_1"/>
</dbReference>
<name>A0A0N7JHV9_9CAUL</name>
<dbReference type="EMBL" id="CP013002">
    <property type="protein sequence ID" value="ALL14482.1"/>
    <property type="molecule type" value="Genomic_DNA"/>
</dbReference>
<evidence type="ECO:0000259" key="4">
    <source>
        <dbReference type="Pfam" id="PF00534"/>
    </source>
</evidence>
<dbReference type="CDD" id="cd03811">
    <property type="entry name" value="GT4_GT28_WabH-like"/>
    <property type="match status" value="1"/>
</dbReference>
<dbReference type="AlphaFoldDB" id="A0A0N7JHV9"/>
<dbReference type="STRING" id="69395.AQ619_14635"/>
<dbReference type="Gene3D" id="3.40.50.2000">
    <property type="entry name" value="Glycogen Phosphorylase B"/>
    <property type="match status" value="2"/>
</dbReference>
<dbReference type="PANTHER" id="PTHR12526">
    <property type="entry name" value="GLYCOSYLTRANSFERASE"/>
    <property type="match status" value="1"/>
</dbReference>